<protein>
    <submittedName>
        <fullName evidence="4">Fasciclin domain-containing protein</fullName>
    </submittedName>
</protein>
<feature type="domain" description="FAS1" evidence="3">
    <location>
        <begin position="72"/>
        <end position="204"/>
    </location>
</feature>
<name>A0ABW2TTR4_9PSEU</name>
<evidence type="ECO:0000256" key="2">
    <source>
        <dbReference type="SAM" id="SignalP"/>
    </source>
</evidence>
<feature type="chain" id="PRO_5046439819" evidence="2">
    <location>
        <begin position="25"/>
        <end position="207"/>
    </location>
</feature>
<evidence type="ECO:0000259" key="3">
    <source>
        <dbReference type="PROSITE" id="PS50213"/>
    </source>
</evidence>
<dbReference type="Pfam" id="PF02469">
    <property type="entry name" value="Fasciclin"/>
    <property type="match status" value="1"/>
</dbReference>
<evidence type="ECO:0000313" key="4">
    <source>
        <dbReference type="EMBL" id="MFC7616307.1"/>
    </source>
</evidence>
<reference evidence="5" key="1">
    <citation type="journal article" date="2019" name="Int. J. Syst. Evol. Microbiol.">
        <title>The Global Catalogue of Microorganisms (GCM) 10K type strain sequencing project: providing services to taxonomists for standard genome sequencing and annotation.</title>
        <authorList>
            <consortium name="The Broad Institute Genomics Platform"/>
            <consortium name="The Broad Institute Genome Sequencing Center for Infectious Disease"/>
            <person name="Wu L."/>
            <person name="Ma J."/>
        </authorList>
    </citation>
    <scope>NUCLEOTIDE SEQUENCE [LARGE SCALE GENOMIC DNA]</scope>
    <source>
        <strain evidence="5">JCM 17695</strain>
    </source>
</reference>
<keyword evidence="2" id="KW-0732">Signal</keyword>
<dbReference type="InterPro" id="IPR036378">
    <property type="entry name" value="FAS1_dom_sf"/>
</dbReference>
<sequence>MRTPAKYAATIAAAGLLAACGVNTDPPGAQVQPTPGAAETTGPDRDASGDQGVTTADDVFGPGCDQLPGDANAPVGEAAGGTPALGRLTEALRTAGLADVLNDRDAAYTVFAPSNAAFDALPGGPEQVLGAPRDELADILLYHVVPERHDAESLTVKQRLITAQGAELRISGDGNDLVVGGRARVVCANVPTANATVFIIDSVLAPP</sequence>
<feature type="signal peptide" evidence="2">
    <location>
        <begin position="1"/>
        <end position="24"/>
    </location>
</feature>
<organism evidence="4 5">
    <name type="scientific">Actinokineospora soli</name>
    <dbReference type="NCBI Taxonomy" id="1048753"/>
    <lineage>
        <taxon>Bacteria</taxon>
        <taxon>Bacillati</taxon>
        <taxon>Actinomycetota</taxon>
        <taxon>Actinomycetes</taxon>
        <taxon>Pseudonocardiales</taxon>
        <taxon>Pseudonocardiaceae</taxon>
        <taxon>Actinokineospora</taxon>
    </lineage>
</organism>
<keyword evidence="5" id="KW-1185">Reference proteome</keyword>
<dbReference type="PROSITE" id="PS51257">
    <property type="entry name" value="PROKAR_LIPOPROTEIN"/>
    <property type="match status" value="1"/>
</dbReference>
<feature type="region of interest" description="Disordered" evidence="1">
    <location>
        <begin position="26"/>
        <end position="57"/>
    </location>
</feature>
<dbReference type="EMBL" id="JBHTEY010000004">
    <property type="protein sequence ID" value="MFC7616307.1"/>
    <property type="molecule type" value="Genomic_DNA"/>
</dbReference>
<dbReference type="SMART" id="SM00554">
    <property type="entry name" value="FAS1"/>
    <property type="match status" value="1"/>
</dbReference>
<dbReference type="Proteomes" id="UP001596512">
    <property type="component" value="Unassembled WGS sequence"/>
</dbReference>
<dbReference type="SUPFAM" id="SSF82153">
    <property type="entry name" value="FAS1 domain"/>
    <property type="match status" value="1"/>
</dbReference>
<accession>A0ABW2TTR4</accession>
<proteinExistence type="predicted"/>
<dbReference type="PROSITE" id="PS50213">
    <property type="entry name" value="FAS1"/>
    <property type="match status" value="1"/>
</dbReference>
<dbReference type="PANTHER" id="PTHR10900:SF77">
    <property type="entry name" value="FI19380P1"/>
    <property type="match status" value="1"/>
</dbReference>
<dbReference type="Gene3D" id="2.30.180.10">
    <property type="entry name" value="FAS1 domain"/>
    <property type="match status" value="1"/>
</dbReference>
<evidence type="ECO:0000256" key="1">
    <source>
        <dbReference type="SAM" id="MobiDB-lite"/>
    </source>
</evidence>
<gene>
    <name evidence="4" type="ORF">ACFQV2_25375</name>
</gene>
<comment type="caution">
    <text evidence="4">The sequence shown here is derived from an EMBL/GenBank/DDBJ whole genome shotgun (WGS) entry which is preliminary data.</text>
</comment>
<dbReference type="InterPro" id="IPR050904">
    <property type="entry name" value="Adhesion/Biosynth-related"/>
</dbReference>
<dbReference type="PANTHER" id="PTHR10900">
    <property type="entry name" value="PERIOSTIN-RELATED"/>
    <property type="match status" value="1"/>
</dbReference>
<dbReference type="InterPro" id="IPR000782">
    <property type="entry name" value="FAS1_domain"/>
</dbReference>
<evidence type="ECO:0000313" key="5">
    <source>
        <dbReference type="Proteomes" id="UP001596512"/>
    </source>
</evidence>